<dbReference type="SMART" id="SM00042">
    <property type="entry name" value="CUB"/>
    <property type="match status" value="1"/>
</dbReference>
<keyword evidence="2 3" id="KW-1015">Disulfide bond</keyword>
<keyword evidence="6" id="KW-1185">Reference proteome</keyword>
<dbReference type="FunFam" id="2.60.120.290:FF:000005">
    <property type="entry name" value="Procollagen C-endopeptidase enhancer 1"/>
    <property type="match status" value="1"/>
</dbReference>
<dbReference type="WBParaSite" id="PSAMB.scaffold5480size11597.g26682.t1">
    <property type="protein sequence ID" value="PSAMB.scaffold5480size11597.g26682.t1"/>
    <property type="gene ID" value="PSAMB.scaffold5480size11597.g26682"/>
</dbReference>
<dbReference type="PROSITE" id="PS01180">
    <property type="entry name" value="CUB"/>
    <property type="match status" value="1"/>
</dbReference>
<evidence type="ECO:0000259" key="5">
    <source>
        <dbReference type="PROSITE" id="PS01180"/>
    </source>
</evidence>
<keyword evidence="4" id="KW-0732">Signal</keyword>
<evidence type="ECO:0000256" key="1">
    <source>
        <dbReference type="ARBA" id="ARBA00022737"/>
    </source>
</evidence>
<name>A0A914X023_9BILA</name>
<feature type="domain" description="CUB" evidence="5">
    <location>
        <begin position="51"/>
        <end position="165"/>
    </location>
</feature>
<evidence type="ECO:0000313" key="6">
    <source>
        <dbReference type="Proteomes" id="UP000887566"/>
    </source>
</evidence>
<reference evidence="7" key="1">
    <citation type="submission" date="2022-11" db="UniProtKB">
        <authorList>
            <consortium name="WormBaseParasite"/>
        </authorList>
    </citation>
    <scope>IDENTIFICATION</scope>
</reference>
<feature type="chain" id="PRO_5037115407" evidence="4">
    <location>
        <begin position="20"/>
        <end position="264"/>
    </location>
</feature>
<evidence type="ECO:0000256" key="4">
    <source>
        <dbReference type="SAM" id="SignalP"/>
    </source>
</evidence>
<feature type="signal peptide" evidence="4">
    <location>
        <begin position="1"/>
        <end position="19"/>
    </location>
</feature>
<keyword evidence="1" id="KW-0677">Repeat</keyword>
<evidence type="ECO:0000313" key="7">
    <source>
        <dbReference type="WBParaSite" id="PSAMB.scaffold5480size11597.g26682.t1"/>
    </source>
</evidence>
<protein>
    <submittedName>
        <fullName evidence="7">CUB domain-containing protein</fullName>
    </submittedName>
</protein>
<proteinExistence type="predicted"/>
<dbReference type="Pfam" id="PF00431">
    <property type="entry name" value="CUB"/>
    <property type="match status" value="1"/>
</dbReference>
<evidence type="ECO:0000256" key="3">
    <source>
        <dbReference type="PROSITE-ProRule" id="PRU00059"/>
    </source>
</evidence>
<organism evidence="6 7">
    <name type="scientific">Plectus sambesii</name>
    <dbReference type="NCBI Taxonomy" id="2011161"/>
    <lineage>
        <taxon>Eukaryota</taxon>
        <taxon>Metazoa</taxon>
        <taxon>Ecdysozoa</taxon>
        <taxon>Nematoda</taxon>
        <taxon>Chromadorea</taxon>
        <taxon>Plectida</taxon>
        <taxon>Plectina</taxon>
        <taxon>Plectoidea</taxon>
        <taxon>Plectidae</taxon>
        <taxon>Plectus</taxon>
    </lineage>
</organism>
<evidence type="ECO:0000256" key="2">
    <source>
        <dbReference type="ARBA" id="ARBA00023157"/>
    </source>
</evidence>
<dbReference type="CDD" id="cd00041">
    <property type="entry name" value="CUB"/>
    <property type="match status" value="1"/>
</dbReference>
<comment type="caution">
    <text evidence="3">Lacks conserved residue(s) required for the propagation of feature annotation.</text>
</comment>
<dbReference type="Proteomes" id="UP000887566">
    <property type="component" value="Unplaced"/>
</dbReference>
<sequence length="264" mass="29603">MRAIFFLLCMCVAVHHISCSSLKRKLSSRKQGFLTEIQEKNSKRGGFYNGCPEDNDFWTQGQISSPFWPQNYHNNESCYYYINAEQGAVVKIVFTHFDLELCCDYITIYDGAASGKSRVIAQLGGQGGATQPQSAYYSTTNQMLVTFMSNPTVTKSGFQFTYSSVTTARPCNRDISISINGMDSVGSQSNFVQQLRFLAQNLVASWDVGLDRVRVGMNLITDDDYAVVWKYNDFKTTDQVQFAILGMTDDVPNVLANNNSDFAR</sequence>
<dbReference type="AlphaFoldDB" id="A0A914X023"/>
<dbReference type="InterPro" id="IPR000859">
    <property type="entry name" value="CUB_dom"/>
</dbReference>
<dbReference type="PANTHER" id="PTHR24251">
    <property type="entry name" value="OVOCHYMASE-RELATED"/>
    <property type="match status" value="1"/>
</dbReference>
<feature type="disulfide bond" evidence="3">
    <location>
        <begin position="51"/>
        <end position="78"/>
    </location>
</feature>
<dbReference type="SUPFAM" id="SSF49854">
    <property type="entry name" value="Spermadhesin, CUB domain"/>
    <property type="match status" value="1"/>
</dbReference>
<dbReference type="InterPro" id="IPR035914">
    <property type="entry name" value="Sperma_CUB_dom_sf"/>
</dbReference>
<accession>A0A914X023</accession>
<dbReference type="Gene3D" id="2.60.120.290">
    <property type="entry name" value="Spermadhesin, CUB domain"/>
    <property type="match status" value="1"/>
</dbReference>